<evidence type="ECO:0000313" key="1">
    <source>
        <dbReference type="EMBL" id="SMO72761.1"/>
    </source>
</evidence>
<accession>A0A521DNV4</accession>
<dbReference type="EMBL" id="FXTD01000007">
    <property type="protein sequence ID" value="SMO72761.1"/>
    <property type="molecule type" value="Genomic_DNA"/>
</dbReference>
<organism evidence="1 2">
    <name type="scientific">Halorubrum cibi</name>
    <dbReference type="NCBI Taxonomy" id="413815"/>
    <lineage>
        <taxon>Archaea</taxon>
        <taxon>Methanobacteriati</taxon>
        <taxon>Methanobacteriota</taxon>
        <taxon>Stenosarchaea group</taxon>
        <taxon>Halobacteria</taxon>
        <taxon>Halobacteriales</taxon>
        <taxon>Haloferacaceae</taxon>
        <taxon>Halorubrum</taxon>
    </lineage>
</organism>
<sequence length="444" mass="49485">MVSESPISPGIDFTETNRTHACEQQLDVFLTDPSPETFRALWNANTLASYWAPSAAVLLGPDSAIDSLYDVFAEMTDADAFDPTWLDRLAGSDPGWGIHELYARLQGGAHPIPTLEAQTVLRSLGYDNVGTPDVVVTAISEFAEDYESVVGHASVGTSYEVPLYAEIDEFFKLVQTADRDTINAQLTGPHAALFRPLIGHRVHTSSADPIEWDGVDALIESHVDARDSGAYDDLETAHWGGTHIESWKWQFAEYFEDVIRAQFDLTELTPTEIPQFFAAIEEPDAEFDAVSNVPAKMMGGQFLRLTWQDIVAHCHENSEDAAAVLSDLYNEDLPIVDRLNEFYEFFHHLTTRADNARGPGSLLRAATALLMYAYPDRHITFQYRRMDHFFAAYSTLDGLDTGFNARQYHEVAVACRELMRKIDARAGDASMIDVQTLIYIADDA</sequence>
<dbReference type="Proteomes" id="UP000319712">
    <property type="component" value="Unassembled WGS sequence"/>
</dbReference>
<dbReference type="OrthoDB" id="335647at2157"/>
<reference evidence="1 2" key="1">
    <citation type="submission" date="2017-05" db="EMBL/GenBank/DDBJ databases">
        <authorList>
            <person name="Varghese N."/>
            <person name="Submissions S."/>
        </authorList>
    </citation>
    <scope>NUCLEOTIDE SEQUENCE [LARGE SCALE GENOMIC DNA]</scope>
    <source>
        <strain evidence="1 2">DSM 19504</strain>
    </source>
</reference>
<evidence type="ECO:0000313" key="2">
    <source>
        <dbReference type="Proteomes" id="UP000319712"/>
    </source>
</evidence>
<protein>
    <submittedName>
        <fullName evidence="1">Uncharacterized protein</fullName>
    </submittedName>
</protein>
<dbReference type="AlphaFoldDB" id="A0A521DNV4"/>
<keyword evidence="2" id="KW-1185">Reference proteome</keyword>
<proteinExistence type="predicted"/>
<name>A0A521DNV4_9EURY</name>
<dbReference type="RefSeq" id="WP_142986932.1">
    <property type="nucleotide sequence ID" value="NZ_FXTD01000007.1"/>
</dbReference>
<gene>
    <name evidence="1" type="ORF">SAMN06264867_107119</name>
</gene>